<accession>A0A3M7SU69</accession>
<protein>
    <submittedName>
        <fullName evidence="1">Uncharacterized protein</fullName>
    </submittedName>
</protein>
<evidence type="ECO:0000313" key="2">
    <source>
        <dbReference type="Proteomes" id="UP000276133"/>
    </source>
</evidence>
<organism evidence="1 2">
    <name type="scientific">Brachionus plicatilis</name>
    <name type="common">Marine rotifer</name>
    <name type="synonym">Brachionus muelleri</name>
    <dbReference type="NCBI Taxonomy" id="10195"/>
    <lineage>
        <taxon>Eukaryota</taxon>
        <taxon>Metazoa</taxon>
        <taxon>Spiralia</taxon>
        <taxon>Gnathifera</taxon>
        <taxon>Rotifera</taxon>
        <taxon>Eurotatoria</taxon>
        <taxon>Monogononta</taxon>
        <taxon>Pseudotrocha</taxon>
        <taxon>Ploima</taxon>
        <taxon>Brachionidae</taxon>
        <taxon>Brachionus</taxon>
    </lineage>
</organism>
<reference evidence="1 2" key="1">
    <citation type="journal article" date="2018" name="Sci. Rep.">
        <title>Genomic signatures of local adaptation to the degree of environmental predictability in rotifers.</title>
        <authorList>
            <person name="Franch-Gras L."/>
            <person name="Hahn C."/>
            <person name="Garcia-Roger E.M."/>
            <person name="Carmona M.J."/>
            <person name="Serra M."/>
            <person name="Gomez A."/>
        </authorList>
    </citation>
    <scope>NUCLEOTIDE SEQUENCE [LARGE SCALE GENOMIC DNA]</scope>
    <source>
        <strain evidence="1">HYR1</strain>
    </source>
</reference>
<dbReference type="Proteomes" id="UP000276133">
    <property type="component" value="Unassembled WGS sequence"/>
</dbReference>
<proteinExistence type="predicted"/>
<dbReference type="EMBL" id="REGN01000756">
    <property type="protein sequence ID" value="RNA39354.1"/>
    <property type="molecule type" value="Genomic_DNA"/>
</dbReference>
<name>A0A3M7SU69_BRAPC</name>
<evidence type="ECO:0000313" key="1">
    <source>
        <dbReference type="EMBL" id="RNA39354.1"/>
    </source>
</evidence>
<dbReference type="AlphaFoldDB" id="A0A3M7SU69"/>
<sequence length="73" mass="8071">MSVVKFGRGKCIYSADLTNGFLKSTCQIGIVSCEPVLIIQLFVIISLLKAVLASGRPPTRPVSYLFWIKKQII</sequence>
<gene>
    <name evidence="1" type="ORF">BpHYR1_035834</name>
</gene>
<comment type="caution">
    <text evidence="1">The sequence shown here is derived from an EMBL/GenBank/DDBJ whole genome shotgun (WGS) entry which is preliminary data.</text>
</comment>
<keyword evidence="2" id="KW-1185">Reference proteome</keyword>